<accession>A0A8T2TPV7</accession>
<dbReference type="InterPro" id="IPR032880">
    <property type="entry name" value="CSC1/OSCA1-like_N"/>
</dbReference>
<protein>
    <submittedName>
        <fullName evidence="11">Uncharacterized protein</fullName>
    </submittedName>
</protein>
<keyword evidence="3" id="KW-0813">Transport</keyword>
<feature type="transmembrane region" description="Helical" evidence="7">
    <location>
        <begin position="561"/>
        <end position="586"/>
    </location>
</feature>
<name>A0A8T2TPV7_CERRI</name>
<keyword evidence="5 7" id="KW-1133">Transmembrane helix</keyword>
<feature type="transmembrane region" description="Helical" evidence="7">
    <location>
        <begin position="465"/>
        <end position="494"/>
    </location>
</feature>
<evidence type="ECO:0000313" key="12">
    <source>
        <dbReference type="Proteomes" id="UP000825935"/>
    </source>
</evidence>
<feature type="transmembrane region" description="Helical" evidence="7">
    <location>
        <begin position="510"/>
        <end position="529"/>
    </location>
</feature>
<dbReference type="GO" id="GO:0005227">
    <property type="term" value="F:calcium-activated cation channel activity"/>
    <property type="evidence" value="ECO:0007669"/>
    <property type="project" value="InterPro"/>
</dbReference>
<evidence type="ECO:0000256" key="2">
    <source>
        <dbReference type="ARBA" id="ARBA00007779"/>
    </source>
</evidence>
<reference evidence="11" key="1">
    <citation type="submission" date="2021-08" db="EMBL/GenBank/DDBJ databases">
        <title>WGS assembly of Ceratopteris richardii.</title>
        <authorList>
            <person name="Marchant D.B."/>
            <person name="Chen G."/>
            <person name="Jenkins J."/>
            <person name="Shu S."/>
            <person name="Leebens-Mack J."/>
            <person name="Grimwood J."/>
            <person name="Schmutz J."/>
            <person name="Soltis P."/>
            <person name="Soltis D."/>
            <person name="Chen Z.-H."/>
        </authorList>
    </citation>
    <scope>NUCLEOTIDE SEQUENCE</scope>
    <source>
        <strain evidence="11">Whitten #5841</strain>
        <tissue evidence="11">Leaf</tissue>
    </source>
</reference>
<feature type="transmembrane region" description="Helical" evidence="7">
    <location>
        <begin position="32"/>
        <end position="53"/>
    </location>
</feature>
<dbReference type="EMBL" id="CM035416">
    <property type="protein sequence ID" value="KAH7425408.1"/>
    <property type="molecule type" value="Genomic_DNA"/>
</dbReference>
<dbReference type="AlphaFoldDB" id="A0A8T2TPV7"/>
<organism evidence="11 12">
    <name type="scientific">Ceratopteris richardii</name>
    <name type="common">Triangle waterfern</name>
    <dbReference type="NCBI Taxonomy" id="49495"/>
    <lineage>
        <taxon>Eukaryota</taxon>
        <taxon>Viridiplantae</taxon>
        <taxon>Streptophyta</taxon>
        <taxon>Embryophyta</taxon>
        <taxon>Tracheophyta</taxon>
        <taxon>Polypodiopsida</taxon>
        <taxon>Polypodiidae</taxon>
        <taxon>Polypodiales</taxon>
        <taxon>Pteridineae</taxon>
        <taxon>Pteridaceae</taxon>
        <taxon>Parkerioideae</taxon>
        <taxon>Ceratopteris</taxon>
    </lineage>
</organism>
<dbReference type="PANTHER" id="PTHR13018:SF114">
    <property type="entry name" value="EXPRESSED PROTEIN"/>
    <property type="match status" value="1"/>
</dbReference>
<evidence type="ECO:0000259" key="8">
    <source>
        <dbReference type="Pfam" id="PF02714"/>
    </source>
</evidence>
<keyword evidence="4 7" id="KW-0812">Transmembrane</keyword>
<feature type="domain" description="CSC1/OSCA1-like N-terminal transmembrane" evidence="9">
    <location>
        <begin position="62"/>
        <end position="164"/>
    </location>
</feature>
<dbReference type="PANTHER" id="PTHR13018">
    <property type="entry name" value="PROBABLE MEMBRANE PROTEIN DUF221-RELATED"/>
    <property type="match status" value="1"/>
</dbReference>
<evidence type="ECO:0000259" key="10">
    <source>
        <dbReference type="Pfam" id="PF14703"/>
    </source>
</evidence>
<evidence type="ECO:0000256" key="6">
    <source>
        <dbReference type="ARBA" id="ARBA00023136"/>
    </source>
</evidence>
<keyword evidence="12" id="KW-1185">Reference proteome</keyword>
<dbReference type="Pfam" id="PF13967">
    <property type="entry name" value="RSN1_TM"/>
    <property type="match status" value="1"/>
</dbReference>
<dbReference type="GO" id="GO:0005886">
    <property type="term" value="C:plasma membrane"/>
    <property type="evidence" value="ECO:0007669"/>
    <property type="project" value="TreeGrafter"/>
</dbReference>
<dbReference type="Proteomes" id="UP000825935">
    <property type="component" value="Chromosome 11"/>
</dbReference>
<evidence type="ECO:0000256" key="1">
    <source>
        <dbReference type="ARBA" id="ARBA00004141"/>
    </source>
</evidence>
<comment type="similarity">
    <text evidence="2">Belongs to the CSC1 (TC 1.A.17) family.</text>
</comment>
<dbReference type="Pfam" id="PF02714">
    <property type="entry name" value="RSN1_7TM"/>
    <property type="match status" value="2"/>
</dbReference>
<feature type="transmembrane region" description="Helical" evidence="7">
    <location>
        <begin position="689"/>
        <end position="713"/>
    </location>
</feature>
<evidence type="ECO:0000256" key="4">
    <source>
        <dbReference type="ARBA" id="ARBA00022692"/>
    </source>
</evidence>
<dbReference type="EMBL" id="CM035416">
    <property type="protein sequence ID" value="KAH7425406.1"/>
    <property type="molecule type" value="Genomic_DNA"/>
</dbReference>
<feature type="domain" description="CSC1/OSCA1-like 7TM region" evidence="8">
    <location>
        <begin position="413"/>
        <end position="602"/>
    </location>
</feature>
<feature type="domain" description="CSC1/OSCA1-like cytosolic" evidence="10">
    <location>
        <begin position="187"/>
        <end position="402"/>
    </location>
</feature>
<evidence type="ECO:0000259" key="9">
    <source>
        <dbReference type="Pfam" id="PF13967"/>
    </source>
</evidence>
<comment type="subcellular location">
    <subcellularLocation>
        <location evidence="1">Membrane</location>
        <topology evidence="1">Multi-pass membrane protein</topology>
    </subcellularLocation>
</comment>
<dbReference type="OMA" id="EYFQHRY"/>
<gene>
    <name evidence="11" type="ORF">KP509_11G052500</name>
</gene>
<dbReference type="InterPro" id="IPR003864">
    <property type="entry name" value="CSC1/OSCA1-like_7TM"/>
</dbReference>
<evidence type="ECO:0000256" key="3">
    <source>
        <dbReference type="ARBA" id="ARBA00022448"/>
    </source>
</evidence>
<evidence type="ECO:0000256" key="7">
    <source>
        <dbReference type="SAM" id="Phobius"/>
    </source>
</evidence>
<comment type="caution">
    <text evidence="11">The sequence shown here is derived from an EMBL/GenBank/DDBJ whole genome shotgun (WGS) entry which is preliminary data.</text>
</comment>
<proteinExistence type="inferred from homology"/>
<dbReference type="OrthoDB" id="1689567at2759"/>
<feature type="domain" description="CSC1/OSCA1-like 7TM region" evidence="8">
    <location>
        <begin position="663"/>
        <end position="759"/>
    </location>
</feature>
<dbReference type="InterPro" id="IPR027815">
    <property type="entry name" value="CSC1/OSCA1-like_cyt"/>
</dbReference>
<evidence type="ECO:0000256" key="5">
    <source>
        <dbReference type="ARBA" id="ARBA00022989"/>
    </source>
</evidence>
<feature type="transmembrane region" description="Helical" evidence="7">
    <location>
        <begin position="415"/>
        <end position="438"/>
    </location>
</feature>
<dbReference type="EMBL" id="CM035416">
    <property type="protein sequence ID" value="KAH7425407.1"/>
    <property type="molecule type" value="Genomic_DNA"/>
</dbReference>
<feature type="transmembrane region" description="Helical" evidence="7">
    <location>
        <begin position="144"/>
        <end position="168"/>
    </location>
</feature>
<feature type="transmembrane region" description="Helical" evidence="7">
    <location>
        <begin position="743"/>
        <end position="764"/>
    </location>
</feature>
<dbReference type="InterPro" id="IPR045122">
    <property type="entry name" value="Csc1-like"/>
</dbReference>
<keyword evidence="6 7" id="KW-0472">Membrane</keyword>
<dbReference type="Pfam" id="PF14703">
    <property type="entry name" value="PHM7_cyt"/>
    <property type="match status" value="1"/>
</dbReference>
<feature type="transmembrane region" description="Helical" evidence="7">
    <location>
        <begin position="101"/>
        <end position="124"/>
    </location>
</feature>
<evidence type="ECO:0000313" key="11">
    <source>
        <dbReference type="EMBL" id="KAH7425407.1"/>
    </source>
</evidence>
<sequence length="837" mass="94105">MYIDASGLWLGSPQPDSNDEQWKPPENWFGNIQYLINISVIGAFCCLVFFCVVKLKSDHKLPGAASLVTKLLSVRQATGQQVARLSGANASQYLATEGYSFIGFFVISLIALIVILPVNLYGGTVPLQDQFSRSTVIHLSKGSPLLWCHCVFMVAVVGVMHMCIQALYTRLSSTQFNGEASPEFVSSFTLMIHGIPRSLASNKRPLQEYLEHRYPGKVYRVIVPPDLSTFHSLKKNLSKKRKKLDVLLAREQSRVFTVDEEDDDLLVDYKEGVSGFVDLAAVRRRQMTGLRQAWRLSKSVFRQVWVRLLMCIKCGEEDAIAELQFKCSELVRELLPYKDGTAQGAGLAFVVFKDLHTASRALQDIRSWTRVGVKSAVMECELARSKWKAERAPPARDIYWHHVGSHTLSRCLRRIFVNTLLMLLLFFCSSPVAAFTALHSAGRLINPEAIDNVKVWLSWVQSSSWVAAIVLQFLPNVLMFVSMYFVVPTVLIYLSSFESHLTLSGEQRAALVKTVIFFLVNLIFLRGLLETSLEAAILHMRHCYEEGTGCEQIKQYMSSSFLANSCLSATAFLITSAFLGISYDLLAPIPWIKRKLQKLKHQRSENIIAEGALTPLDYDGVITEASLHEQLLPEAGSLCPGSVLTGMESSFVSESQGMDLLVCSLSREIEQQQQAGFDYAQYYAFNLTIFALALIYSSFVPTIVPIAAFYFGYRYIVDKYNFLFMYRARGSVATNDGKLLGTVIRVMKICIVLYIFAMLYFFYVRGDQERFQFLCTLAVAVSVCGKYGIERLFYPHKDGFSFEGGLSSIDSFVNGFVEYEVYSQPNFDWDTPNAGDV</sequence>